<evidence type="ECO:0000313" key="3">
    <source>
        <dbReference type="EMBL" id="BAQ44595.1"/>
    </source>
</evidence>
<dbReference type="InterPro" id="IPR036380">
    <property type="entry name" value="Isochorismatase-like_sf"/>
</dbReference>
<dbReference type="PANTHER" id="PTHR43540:SF6">
    <property type="entry name" value="ISOCHORISMATASE-LIKE DOMAIN-CONTAINING PROTEIN"/>
    <property type="match status" value="1"/>
</dbReference>
<reference evidence="3 4" key="1">
    <citation type="journal article" date="2015" name="Genome Announc.">
        <title>Complete Genome Sequence of Methylobacterium aquaticum Strain 22A, Isolated from Racomitrium japonicum Moss.</title>
        <authorList>
            <person name="Tani A."/>
            <person name="Ogura Y."/>
            <person name="Hayashi T."/>
            <person name="Kimbara K."/>
        </authorList>
    </citation>
    <scope>NUCLEOTIDE SEQUENCE [LARGE SCALE GENOMIC DNA]</scope>
    <source>
        <strain evidence="3 4">MA-22A</strain>
    </source>
</reference>
<dbReference type="InterPro" id="IPR000868">
    <property type="entry name" value="Isochorismatase-like_dom"/>
</dbReference>
<keyword evidence="1" id="KW-0378">Hydrolase</keyword>
<dbReference type="PATRIC" id="fig|270351.10.peg.1180"/>
<name>A0A0C6FPJ5_9HYPH</name>
<dbReference type="AlphaFoldDB" id="A0A0C6FPJ5"/>
<evidence type="ECO:0000313" key="4">
    <source>
        <dbReference type="Proteomes" id="UP000061432"/>
    </source>
</evidence>
<dbReference type="GO" id="GO:0016787">
    <property type="term" value="F:hydrolase activity"/>
    <property type="evidence" value="ECO:0007669"/>
    <property type="project" value="UniProtKB-KW"/>
</dbReference>
<dbReference type="STRING" id="270351.Maq22A_c06210"/>
<dbReference type="InterPro" id="IPR050272">
    <property type="entry name" value="Isochorismatase-like_hydrls"/>
</dbReference>
<dbReference type="Gene3D" id="3.40.50.850">
    <property type="entry name" value="Isochorismatase-like"/>
    <property type="match status" value="1"/>
</dbReference>
<gene>
    <name evidence="3" type="primary">pncA</name>
    <name evidence="3" type="ORF">Maq22A_c06210</name>
</gene>
<reference evidence="4" key="2">
    <citation type="submission" date="2015-01" db="EMBL/GenBank/DDBJ databases">
        <title>Complete genome sequence of Methylobacterium aquaticum strain 22A.</title>
        <authorList>
            <person name="Tani A."/>
            <person name="Ogura Y."/>
            <person name="Hayashi T."/>
        </authorList>
    </citation>
    <scope>NUCLEOTIDE SEQUENCE [LARGE SCALE GENOMIC DNA]</scope>
    <source>
        <strain evidence="4">MA-22A</strain>
    </source>
</reference>
<dbReference type="KEGG" id="maqu:Maq22A_c06210"/>
<evidence type="ECO:0000256" key="1">
    <source>
        <dbReference type="ARBA" id="ARBA00022801"/>
    </source>
</evidence>
<dbReference type="Proteomes" id="UP000061432">
    <property type="component" value="Chromosome"/>
</dbReference>
<protein>
    <submittedName>
        <fullName evidence="3">Amidases related to nicotinamidase</fullName>
    </submittedName>
</protein>
<dbReference type="EMBL" id="AP014704">
    <property type="protein sequence ID" value="BAQ44595.1"/>
    <property type="molecule type" value="Genomic_DNA"/>
</dbReference>
<sequence>MAGIPTGTDVLPNGPLEKRAVHVCVDMQNLFAEETAWHTPWMEPGPESALRARRAETLVITGGETDVCVLASVLGAIDRDYRSVLAADAVCSSSDETHDAMMTLYGQRFRQHLDVATVDQILHNWNLSELMER</sequence>
<feature type="domain" description="Isochorismatase-like" evidence="2">
    <location>
        <begin position="47"/>
        <end position="115"/>
    </location>
</feature>
<evidence type="ECO:0000259" key="2">
    <source>
        <dbReference type="Pfam" id="PF00857"/>
    </source>
</evidence>
<dbReference type="RefSeq" id="WP_060846074.1">
    <property type="nucleotide sequence ID" value="NZ_AP014704.1"/>
</dbReference>
<dbReference type="PANTHER" id="PTHR43540">
    <property type="entry name" value="PEROXYUREIDOACRYLATE/UREIDOACRYLATE AMIDOHYDROLASE-RELATED"/>
    <property type="match status" value="1"/>
</dbReference>
<proteinExistence type="predicted"/>
<accession>A0A0C6FPJ5</accession>
<dbReference type="OrthoDB" id="9811489at2"/>
<dbReference type="Pfam" id="PF00857">
    <property type="entry name" value="Isochorismatase"/>
    <property type="match status" value="1"/>
</dbReference>
<dbReference type="SUPFAM" id="SSF52499">
    <property type="entry name" value="Isochorismatase-like hydrolases"/>
    <property type="match status" value="1"/>
</dbReference>
<organism evidence="3 4">
    <name type="scientific">Methylobacterium aquaticum</name>
    <dbReference type="NCBI Taxonomy" id="270351"/>
    <lineage>
        <taxon>Bacteria</taxon>
        <taxon>Pseudomonadati</taxon>
        <taxon>Pseudomonadota</taxon>
        <taxon>Alphaproteobacteria</taxon>
        <taxon>Hyphomicrobiales</taxon>
        <taxon>Methylobacteriaceae</taxon>
        <taxon>Methylobacterium</taxon>
    </lineage>
</organism>